<accession>A0A1C3UQL0</accession>
<proteinExistence type="predicted"/>
<gene>
    <name evidence="2" type="ORF">GA0061099_1002523</name>
</gene>
<dbReference type="EMBL" id="FMAE01000002">
    <property type="protein sequence ID" value="SCB17755.1"/>
    <property type="molecule type" value="Genomic_DNA"/>
</dbReference>
<evidence type="ECO:0000313" key="3">
    <source>
        <dbReference type="Proteomes" id="UP000183174"/>
    </source>
</evidence>
<name>A0A1C3UQL0_9BRAD</name>
<reference evidence="2 3" key="1">
    <citation type="submission" date="2016-08" db="EMBL/GenBank/DDBJ databases">
        <authorList>
            <person name="Seilhamer J.J."/>
        </authorList>
    </citation>
    <scope>NUCLEOTIDE SEQUENCE [LARGE SCALE GENOMIC DNA]</scope>
    <source>
        <strain evidence="2 3">CCBAU 10071</strain>
    </source>
</reference>
<organism evidence="2 3">
    <name type="scientific">Bradyrhizobium yuanmingense</name>
    <dbReference type="NCBI Taxonomy" id="108015"/>
    <lineage>
        <taxon>Bacteria</taxon>
        <taxon>Pseudomonadati</taxon>
        <taxon>Pseudomonadota</taxon>
        <taxon>Alphaproteobacteria</taxon>
        <taxon>Hyphomicrobiales</taxon>
        <taxon>Nitrobacteraceae</taxon>
        <taxon>Bradyrhizobium</taxon>
    </lineage>
</organism>
<evidence type="ECO:0000256" key="1">
    <source>
        <dbReference type="SAM" id="MobiDB-lite"/>
    </source>
</evidence>
<sequence length="47" mass="5350">MRLSKTVAATGEFEKAKKGKEESRPYQHMPHGIGLELIEPVLKRFPN</sequence>
<feature type="compositionally biased region" description="Basic and acidic residues" evidence="1">
    <location>
        <begin position="12"/>
        <end position="25"/>
    </location>
</feature>
<feature type="region of interest" description="Disordered" evidence="1">
    <location>
        <begin position="1"/>
        <end position="31"/>
    </location>
</feature>
<dbReference type="AlphaFoldDB" id="A0A1C3UQL0"/>
<dbReference type="Proteomes" id="UP000183174">
    <property type="component" value="Unassembled WGS sequence"/>
</dbReference>
<protein>
    <submittedName>
        <fullName evidence="2">Uncharacterized protein</fullName>
    </submittedName>
</protein>
<evidence type="ECO:0000313" key="2">
    <source>
        <dbReference type="EMBL" id="SCB17755.1"/>
    </source>
</evidence>